<evidence type="ECO:0000259" key="2">
    <source>
        <dbReference type="Pfam" id="PF20151"/>
    </source>
</evidence>
<dbReference type="Pfam" id="PF20151">
    <property type="entry name" value="DUF6533"/>
    <property type="match status" value="1"/>
</dbReference>
<sequence>MGDATAPPNFVLSWIRLQDVTYVNVASFTIMIFDYCLTFGLETSLIWPARNSLTKTLFLLARYSPFVDVPIVLYYNLAPNIAANACLGLNVVSTTMGLFGIAIGELILVIWTYALSGCKRSVLFIFGSIYIVEATATLILIGIYLNSLTFAPPIPNAAPGCNQIGGETILVGTAFIIALFNEFLLMCYALWLGYRKYRRIRNPFIVTLYRDGITYFLFLFLGYGANFAVILVEKGQLQQLLHTLLRVLHGVLSCRVLLNVRQVEHKRAEELVRVRVNSGSEITFAALGLQYVDYEDS</sequence>
<reference evidence="3 4" key="1">
    <citation type="journal article" date="2024" name="J Genomics">
        <title>Draft genome sequencing and assembly of Favolaschia claudopus CIRM-BRFM 2984 isolated from oak limbs.</title>
        <authorList>
            <person name="Navarro D."/>
            <person name="Drula E."/>
            <person name="Chaduli D."/>
            <person name="Cazenave R."/>
            <person name="Ahrendt S."/>
            <person name="Wang J."/>
            <person name="Lipzen A."/>
            <person name="Daum C."/>
            <person name="Barry K."/>
            <person name="Grigoriev I.V."/>
            <person name="Favel A."/>
            <person name="Rosso M.N."/>
            <person name="Martin F."/>
        </authorList>
    </citation>
    <scope>NUCLEOTIDE SEQUENCE [LARGE SCALE GENOMIC DNA]</scope>
    <source>
        <strain evidence="3 4">CIRM-BRFM 2984</strain>
    </source>
</reference>
<dbReference type="Proteomes" id="UP001362999">
    <property type="component" value="Unassembled WGS sequence"/>
</dbReference>
<organism evidence="3 4">
    <name type="scientific">Favolaschia claudopus</name>
    <dbReference type="NCBI Taxonomy" id="2862362"/>
    <lineage>
        <taxon>Eukaryota</taxon>
        <taxon>Fungi</taxon>
        <taxon>Dikarya</taxon>
        <taxon>Basidiomycota</taxon>
        <taxon>Agaricomycotina</taxon>
        <taxon>Agaricomycetes</taxon>
        <taxon>Agaricomycetidae</taxon>
        <taxon>Agaricales</taxon>
        <taxon>Marasmiineae</taxon>
        <taxon>Mycenaceae</taxon>
        <taxon>Favolaschia</taxon>
    </lineage>
</organism>
<keyword evidence="4" id="KW-1185">Reference proteome</keyword>
<keyword evidence="1" id="KW-0812">Transmembrane</keyword>
<gene>
    <name evidence="3" type="ORF">R3P38DRAFT_3026624</name>
</gene>
<feature type="domain" description="DUF6533" evidence="2">
    <location>
        <begin position="22"/>
        <end position="67"/>
    </location>
</feature>
<feature type="transmembrane region" description="Helical" evidence="1">
    <location>
        <begin position="20"/>
        <end position="41"/>
    </location>
</feature>
<protein>
    <recommendedName>
        <fullName evidence="2">DUF6533 domain-containing protein</fullName>
    </recommendedName>
</protein>
<feature type="transmembrane region" description="Helical" evidence="1">
    <location>
        <begin position="122"/>
        <end position="145"/>
    </location>
</feature>
<feature type="transmembrane region" description="Helical" evidence="1">
    <location>
        <begin position="95"/>
        <end position="115"/>
    </location>
</feature>
<name>A0AAW0AEY6_9AGAR</name>
<evidence type="ECO:0000313" key="3">
    <source>
        <dbReference type="EMBL" id="KAK7007908.1"/>
    </source>
</evidence>
<evidence type="ECO:0000256" key="1">
    <source>
        <dbReference type="SAM" id="Phobius"/>
    </source>
</evidence>
<feature type="transmembrane region" description="Helical" evidence="1">
    <location>
        <begin position="53"/>
        <end position="75"/>
    </location>
</feature>
<proteinExistence type="predicted"/>
<keyword evidence="1" id="KW-1133">Transmembrane helix</keyword>
<feature type="transmembrane region" description="Helical" evidence="1">
    <location>
        <begin position="212"/>
        <end position="232"/>
    </location>
</feature>
<comment type="caution">
    <text evidence="3">The sequence shown here is derived from an EMBL/GenBank/DDBJ whole genome shotgun (WGS) entry which is preliminary data.</text>
</comment>
<dbReference type="EMBL" id="JAWWNJ010000069">
    <property type="protein sequence ID" value="KAK7007908.1"/>
    <property type="molecule type" value="Genomic_DNA"/>
</dbReference>
<dbReference type="AlphaFoldDB" id="A0AAW0AEY6"/>
<evidence type="ECO:0000313" key="4">
    <source>
        <dbReference type="Proteomes" id="UP001362999"/>
    </source>
</evidence>
<accession>A0AAW0AEY6</accession>
<feature type="transmembrane region" description="Helical" evidence="1">
    <location>
        <begin position="169"/>
        <end position="191"/>
    </location>
</feature>
<dbReference type="InterPro" id="IPR045340">
    <property type="entry name" value="DUF6533"/>
</dbReference>
<keyword evidence="1" id="KW-0472">Membrane</keyword>